<dbReference type="PANTHER" id="PTHR34142">
    <property type="entry name" value="ENDO-BETA-1,4-GLUCANASE A"/>
    <property type="match status" value="1"/>
</dbReference>
<dbReference type="Proteomes" id="UP000249046">
    <property type="component" value="Unassembled WGS sequence"/>
</dbReference>
<feature type="domain" description="Glycoside hydrolase family 5" evidence="5">
    <location>
        <begin position="48"/>
        <end position="298"/>
    </location>
</feature>
<dbReference type="EMBL" id="QFPO01000013">
    <property type="protein sequence ID" value="PZQ12249.1"/>
    <property type="molecule type" value="Genomic_DNA"/>
</dbReference>
<protein>
    <submittedName>
        <fullName evidence="6">Macromolecule metabolism protein</fullName>
    </submittedName>
</protein>
<organism evidence="6 7">
    <name type="scientific">Rhodanobacter denitrificans</name>
    <dbReference type="NCBI Taxonomy" id="666685"/>
    <lineage>
        <taxon>Bacteria</taxon>
        <taxon>Pseudomonadati</taxon>
        <taxon>Pseudomonadota</taxon>
        <taxon>Gammaproteobacteria</taxon>
        <taxon>Lysobacterales</taxon>
        <taxon>Rhodanobacteraceae</taxon>
        <taxon>Rhodanobacter</taxon>
    </lineage>
</organism>
<evidence type="ECO:0000256" key="4">
    <source>
        <dbReference type="SAM" id="SignalP"/>
    </source>
</evidence>
<dbReference type="InterPro" id="IPR017853">
    <property type="entry name" value="GH"/>
</dbReference>
<gene>
    <name evidence="6" type="ORF">DI564_13220</name>
</gene>
<proteinExistence type="inferred from homology"/>
<evidence type="ECO:0000313" key="7">
    <source>
        <dbReference type="Proteomes" id="UP000249046"/>
    </source>
</evidence>
<keyword evidence="4" id="KW-0732">Signal</keyword>
<dbReference type="InterPro" id="IPR018087">
    <property type="entry name" value="Glyco_hydro_5_CS"/>
</dbReference>
<dbReference type="AlphaFoldDB" id="A0A2W5K8D6"/>
<dbReference type="Gene3D" id="3.20.20.80">
    <property type="entry name" value="Glycosidases"/>
    <property type="match status" value="1"/>
</dbReference>
<comment type="similarity">
    <text evidence="3">Belongs to the glycosyl hydrolase 5 (cellulase A) family.</text>
</comment>
<evidence type="ECO:0000256" key="2">
    <source>
        <dbReference type="ARBA" id="ARBA00023295"/>
    </source>
</evidence>
<name>A0A2W5K8D6_9GAMM</name>
<keyword evidence="1 3" id="KW-0378">Hydrolase</keyword>
<dbReference type="GO" id="GO:0004553">
    <property type="term" value="F:hydrolase activity, hydrolyzing O-glycosyl compounds"/>
    <property type="evidence" value="ECO:0007669"/>
    <property type="project" value="InterPro"/>
</dbReference>
<sequence length="338" mass="36741">MPAWGRRRSACLLAGLLAFASAPQPAGAVHWMGVNLAGAEFEGQSFWPVPAETDYFRATGMNVLRIPFRWERLQPALYGPLDAAQLAALTAVVDDAIAAGAQVILDPHNYARYGGQVIGSAAVPLDAFTDFWRRLATQVGDRPQVIFGLMNEPNSMPTEAWLEAANAGIAGIRAAGATQWILVPGNAWTGAHSWLSDWYGTPNGTVMLGVVDPLDHYAFELHQYFDGDYSGTSPTCREDAGAAQLAAVSGWLRAHGRRAVLGEFAGADNEACRRAVRSALDHLDANADVWLGWTWWAAGPAWGDYMFTLEPTANFSVDRPQMAWLRPYLDRLFASGFD</sequence>
<evidence type="ECO:0000259" key="5">
    <source>
        <dbReference type="Pfam" id="PF00150"/>
    </source>
</evidence>
<reference evidence="6 7" key="1">
    <citation type="submission" date="2017-08" db="EMBL/GenBank/DDBJ databases">
        <title>Infants hospitalized years apart are colonized by the same room-sourced microbial strains.</title>
        <authorList>
            <person name="Brooks B."/>
            <person name="Olm M.R."/>
            <person name="Firek B.A."/>
            <person name="Baker R."/>
            <person name="Thomas B.C."/>
            <person name="Morowitz M.J."/>
            <person name="Banfield J.F."/>
        </authorList>
    </citation>
    <scope>NUCLEOTIDE SEQUENCE [LARGE SCALE GENOMIC DNA]</scope>
    <source>
        <strain evidence="6">S2_005_003_R2_42</strain>
    </source>
</reference>
<evidence type="ECO:0000256" key="3">
    <source>
        <dbReference type="RuleBase" id="RU361153"/>
    </source>
</evidence>
<evidence type="ECO:0000256" key="1">
    <source>
        <dbReference type="ARBA" id="ARBA00022801"/>
    </source>
</evidence>
<keyword evidence="2 3" id="KW-0326">Glycosidase</keyword>
<feature type="signal peptide" evidence="4">
    <location>
        <begin position="1"/>
        <end position="28"/>
    </location>
</feature>
<dbReference type="InterPro" id="IPR001547">
    <property type="entry name" value="Glyco_hydro_5"/>
</dbReference>
<dbReference type="PROSITE" id="PS00659">
    <property type="entry name" value="GLYCOSYL_HYDROL_F5"/>
    <property type="match status" value="1"/>
</dbReference>
<comment type="caution">
    <text evidence="6">The sequence shown here is derived from an EMBL/GenBank/DDBJ whole genome shotgun (WGS) entry which is preliminary data.</text>
</comment>
<feature type="chain" id="PRO_5016103201" evidence="4">
    <location>
        <begin position="29"/>
        <end position="338"/>
    </location>
</feature>
<dbReference type="SUPFAM" id="SSF51445">
    <property type="entry name" value="(Trans)glycosidases"/>
    <property type="match status" value="1"/>
</dbReference>
<dbReference type="GO" id="GO:0009251">
    <property type="term" value="P:glucan catabolic process"/>
    <property type="evidence" value="ECO:0007669"/>
    <property type="project" value="TreeGrafter"/>
</dbReference>
<dbReference type="Pfam" id="PF00150">
    <property type="entry name" value="Cellulase"/>
    <property type="match status" value="1"/>
</dbReference>
<accession>A0A2W5K8D6</accession>
<evidence type="ECO:0000313" key="6">
    <source>
        <dbReference type="EMBL" id="PZQ12249.1"/>
    </source>
</evidence>
<dbReference type="PANTHER" id="PTHR34142:SF1">
    <property type="entry name" value="GLYCOSIDE HYDROLASE FAMILY 5 DOMAIN-CONTAINING PROTEIN"/>
    <property type="match status" value="1"/>
</dbReference>